<gene>
    <name evidence="4" type="ORF">JI435_020950</name>
</gene>
<keyword evidence="5" id="KW-1185">Reference proteome</keyword>
<evidence type="ECO:0000256" key="2">
    <source>
        <dbReference type="SAM" id="Phobius"/>
    </source>
</evidence>
<keyword evidence="2" id="KW-0472">Membrane</keyword>
<feature type="region of interest" description="Disordered" evidence="1">
    <location>
        <begin position="86"/>
        <end position="106"/>
    </location>
</feature>
<dbReference type="EMBL" id="CP069024">
    <property type="protein sequence ID" value="QRC91918.1"/>
    <property type="molecule type" value="Genomic_DNA"/>
</dbReference>
<feature type="signal peptide" evidence="3">
    <location>
        <begin position="1"/>
        <end position="22"/>
    </location>
</feature>
<proteinExistence type="predicted"/>
<protein>
    <submittedName>
        <fullName evidence="4">Uncharacterized protein</fullName>
    </submittedName>
</protein>
<dbReference type="VEuPathDB" id="FungiDB:JI435_020950"/>
<feature type="chain" id="PRO_5030977768" evidence="3">
    <location>
        <begin position="23"/>
        <end position="139"/>
    </location>
</feature>
<dbReference type="AlphaFoldDB" id="A0A7U2HV78"/>
<evidence type="ECO:0000313" key="4">
    <source>
        <dbReference type="EMBL" id="QRC91918.1"/>
    </source>
</evidence>
<reference evidence="5" key="1">
    <citation type="journal article" date="2021" name="BMC Genomics">
        <title>Chromosome-level genome assembly and manually-curated proteome of model necrotroph Parastagonospora nodorum Sn15 reveals a genome-wide trove of candidate effector homologs, and redundancy of virulence-related functions within an accessory chromosome.</title>
        <authorList>
            <person name="Bertazzoni S."/>
            <person name="Jones D.A.B."/>
            <person name="Phan H.T."/>
            <person name="Tan K.-C."/>
            <person name="Hane J.K."/>
        </authorList>
    </citation>
    <scope>NUCLEOTIDE SEQUENCE [LARGE SCALE GENOMIC DNA]</scope>
    <source>
        <strain evidence="5">SN15 / ATCC MYA-4574 / FGSC 10173)</strain>
    </source>
</reference>
<accession>A0A7U2HV78</accession>
<evidence type="ECO:0000313" key="5">
    <source>
        <dbReference type="Proteomes" id="UP000663193"/>
    </source>
</evidence>
<organism evidence="4 5">
    <name type="scientific">Phaeosphaeria nodorum (strain SN15 / ATCC MYA-4574 / FGSC 10173)</name>
    <name type="common">Glume blotch fungus</name>
    <name type="synonym">Parastagonospora nodorum</name>
    <dbReference type="NCBI Taxonomy" id="321614"/>
    <lineage>
        <taxon>Eukaryota</taxon>
        <taxon>Fungi</taxon>
        <taxon>Dikarya</taxon>
        <taxon>Ascomycota</taxon>
        <taxon>Pezizomycotina</taxon>
        <taxon>Dothideomycetes</taxon>
        <taxon>Pleosporomycetidae</taxon>
        <taxon>Pleosporales</taxon>
        <taxon>Pleosporineae</taxon>
        <taxon>Phaeosphaeriaceae</taxon>
        <taxon>Parastagonospora</taxon>
    </lineage>
</organism>
<name>A0A7U2HV78_PHANO</name>
<keyword evidence="2" id="KW-0812">Transmembrane</keyword>
<keyword evidence="2" id="KW-1133">Transmembrane helix</keyword>
<feature type="transmembrane region" description="Helical" evidence="2">
    <location>
        <begin position="116"/>
        <end position="136"/>
    </location>
</feature>
<keyword evidence="3" id="KW-0732">Signal</keyword>
<sequence>MSSTMTLLFLWFLAQFPEPVDVGSFCQHRRYDSSKKSSKDVNWSTRRFKMLWRRLQLCETRNDDSNKAIVRETRNDDSNVAMREATHPTFGHNQPPRKKIDHVHTRGGSPKSRSFLAFRGNLWLLFWMMIALIAIFRPF</sequence>
<evidence type="ECO:0000256" key="3">
    <source>
        <dbReference type="SAM" id="SignalP"/>
    </source>
</evidence>
<evidence type="ECO:0000256" key="1">
    <source>
        <dbReference type="SAM" id="MobiDB-lite"/>
    </source>
</evidence>
<dbReference type="Proteomes" id="UP000663193">
    <property type="component" value="Chromosome 2"/>
</dbReference>